<evidence type="ECO:0000313" key="2">
    <source>
        <dbReference type="EMBL" id="RFM24586.1"/>
    </source>
</evidence>
<evidence type="ECO:0000256" key="1">
    <source>
        <dbReference type="SAM" id="SignalP"/>
    </source>
</evidence>
<keyword evidence="1" id="KW-0732">Signal</keyword>
<reference evidence="2 3" key="1">
    <citation type="journal article" date="2011" name="ISME J.">
        <title>Community ecology of hot spring cyanobacterial mats: predominant populations and their functional potential.</title>
        <authorList>
            <person name="Klatt C.G."/>
            <person name="Wood J.M."/>
            <person name="Rusch D.B."/>
            <person name="Bateson M.M."/>
            <person name="Hamamura N."/>
            <person name="Heidelberg J.F."/>
            <person name="Grossman A.R."/>
            <person name="Bhaya D."/>
            <person name="Cohan F.M."/>
            <person name="Kuhl M."/>
            <person name="Bryant D.A."/>
            <person name="Ward D.M."/>
        </authorList>
    </citation>
    <scope>NUCLEOTIDE SEQUENCE [LARGE SCALE GENOMIC DNA]</scope>
    <source>
        <strain evidence="2">OS</strain>
    </source>
</reference>
<dbReference type="Gene3D" id="2.40.360.20">
    <property type="match status" value="1"/>
</dbReference>
<comment type="caution">
    <text evidence="2">The sequence shown here is derived from an EMBL/GenBank/DDBJ whole genome shotgun (WGS) entry which is preliminary data.</text>
</comment>
<dbReference type="PROSITE" id="PS51257">
    <property type="entry name" value="PROKAR_LIPOPROTEIN"/>
    <property type="match status" value="1"/>
</dbReference>
<accession>A0A395M1F0</accession>
<evidence type="ECO:0008006" key="4">
    <source>
        <dbReference type="Google" id="ProtNLM"/>
    </source>
</evidence>
<dbReference type="Proteomes" id="UP000266389">
    <property type="component" value="Unassembled WGS sequence"/>
</dbReference>
<organism evidence="2 3">
    <name type="scientific">Candidatus Thermochlorobacter aerophilus</name>
    <dbReference type="NCBI Taxonomy" id="1868324"/>
    <lineage>
        <taxon>Bacteria</taxon>
        <taxon>Pseudomonadati</taxon>
        <taxon>Chlorobiota</taxon>
        <taxon>Chlorobiia</taxon>
        <taxon>Chlorobiales</taxon>
        <taxon>Candidatus Thermochlorobacteriaceae</taxon>
        <taxon>Candidatus Thermochlorobacter</taxon>
    </lineage>
</organism>
<protein>
    <recommendedName>
        <fullName evidence="4">DUF3108 domain-containing protein</fullName>
    </recommendedName>
</protein>
<dbReference type="EMBL" id="PHFL01000039">
    <property type="protein sequence ID" value="RFM24586.1"/>
    <property type="molecule type" value="Genomic_DNA"/>
</dbReference>
<name>A0A395M1F0_9BACT</name>
<proteinExistence type="predicted"/>
<evidence type="ECO:0000313" key="3">
    <source>
        <dbReference type="Proteomes" id="UP000266389"/>
    </source>
</evidence>
<feature type="chain" id="PRO_5017484793" description="DUF3108 domain-containing protein" evidence="1">
    <location>
        <begin position="25"/>
        <end position="258"/>
    </location>
</feature>
<gene>
    <name evidence="2" type="ORF">D0433_06270</name>
</gene>
<feature type="signal peptide" evidence="1">
    <location>
        <begin position="1"/>
        <end position="24"/>
    </location>
</feature>
<dbReference type="AlphaFoldDB" id="A0A395M1F0"/>
<sequence>MKWQRRLILLLVLSSAVLSSCQQGSSPSEPEGIFPTRVGVTWTYSTSVDTVGNNVFRPSGTNVVRIVGTRQLGGREATVVVTTTTPLVGAPTSDTSFYAYENNRSDQLIYLSSIQALIGNIEGVRNITGFQAGWYPFIRTSGGVGSTYTILNAQVNAAVEGLGNVTIAARAEGRVEANEQITVSNRTYNATRVLIDTRVELRTTAGGFPVTIPINVPLRVWVARNTGVVRQESSAVRIAITGITLPGVRQELQSITGN</sequence>